<keyword evidence="3" id="KW-1185">Reference proteome</keyword>
<accession>A0A4P9Z3L2</accession>
<evidence type="ECO:0000256" key="1">
    <source>
        <dbReference type="SAM" id="MobiDB-lite"/>
    </source>
</evidence>
<feature type="compositionally biased region" description="Polar residues" evidence="1">
    <location>
        <begin position="133"/>
        <end position="143"/>
    </location>
</feature>
<organism evidence="2 3">
    <name type="scientific">Syncephalis pseudoplumigaleata</name>
    <dbReference type="NCBI Taxonomy" id="1712513"/>
    <lineage>
        <taxon>Eukaryota</taxon>
        <taxon>Fungi</taxon>
        <taxon>Fungi incertae sedis</taxon>
        <taxon>Zoopagomycota</taxon>
        <taxon>Zoopagomycotina</taxon>
        <taxon>Zoopagomycetes</taxon>
        <taxon>Zoopagales</taxon>
        <taxon>Piptocephalidaceae</taxon>
        <taxon>Syncephalis</taxon>
    </lineage>
</organism>
<evidence type="ECO:0000313" key="3">
    <source>
        <dbReference type="Proteomes" id="UP000278143"/>
    </source>
</evidence>
<dbReference type="AlphaFoldDB" id="A0A4P9Z3L2"/>
<proteinExistence type="predicted"/>
<protein>
    <submittedName>
        <fullName evidence="2">Uncharacterized protein</fullName>
    </submittedName>
</protein>
<name>A0A4P9Z3L2_9FUNG</name>
<evidence type="ECO:0000313" key="2">
    <source>
        <dbReference type="EMBL" id="RKP26978.1"/>
    </source>
</evidence>
<feature type="region of interest" description="Disordered" evidence="1">
    <location>
        <begin position="133"/>
        <end position="184"/>
    </location>
</feature>
<sequence length="234" mass="24825">MAYGQNNQKAPVAIHVNPSSMFGGCLDTTYKYASYEYVVTKGYPVAIYLVTADVYARATAQGAQDAALSITYDAANSCVMPPGRAISQCPIGIDRPNPVANTTTVPCFLVNNSVSNVPVESYIRLAFSEPIQRNGNGNGSSQPRPGASMAAPTPTAKASPNEQLVIGKPDFKTTSTKIRPSDLPTATMAATTADASSAHNKHAHLATSAAWCQRFMMSMLCLGGMLFSSMLDWM</sequence>
<dbReference type="EMBL" id="KZ989295">
    <property type="protein sequence ID" value="RKP26978.1"/>
    <property type="molecule type" value="Genomic_DNA"/>
</dbReference>
<reference evidence="3" key="1">
    <citation type="journal article" date="2018" name="Nat. Microbiol.">
        <title>Leveraging single-cell genomics to expand the fungal tree of life.</title>
        <authorList>
            <person name="Ahrendt S.R."/>
            <person name="Quandt C.A."/>
            <person name="Ciobanu D."/>
            <person name="Clum A."/>
            <person name="Salamov A."/>
            <person name="Andreopoulos B."/>
            <person name="Cheng J.F."/>
            <person name="Woyke T."/>
            <person name="Pelin A."/>
            <person name="Henrissat B."/>
            <person name="Reynolds N.K."/>
            <person name="Benny G.L."/>
            <person name="Smith M.E."/>
            <person name="James T.Y."/>
            <person name="Grigoriev I.V."/>
        </authorList>
    </citation>
    <scope>NUCLEOTIDE SEQUENCE [LARGE SCALE GENOMIC DNA]</scope>
    <source>
        <strain evidence="3">Benny S71-1</strain>
    </source>
</reference>
<dbReference type="Proteomes" id="UP000278143">
    <property type="component" value="Unassembled WGS sequence"/>
</dbReference>
<dbReference type="OrthoDB" id="10592309at2759"/>
<gene>
    <name evidence="2" type="ORF">SYNPS1DRAFT_27356</name>
</gene>